<dbReference type="PANTHER" id="PTHR11829:SF411">
    <property type="entry name" value="FORKHEAD BOX PROTEIN L2"/>
    <property type="match status" value="1"/>
</dbReference>
<evidence type="ECO:0000256" key="8">
    <source>
        <dbReference type="SAM" id="MobiDB-lite"/>
    </source>
</evidence>
<feature type="domain" description="Fork-head" evidence="9">
    <location>
        <begin position="200"/>
        <end position="299"/>
    </location>
</feature>
<evidence type="ECO:0000256" key="4">
    <source>
        <dbReference type="ARBA" id="ARBA00023125"/>
    </source>
</evidence>
<comment type="subcellular location">
    <subcellularLocation>
        <location evidence="7">Nucleus</location>
    </subcellularLocation>
</comment>
<dbReference type="InterPro" id="IPR036390">
    <property type="entry name" value="WH_DNA-bd_sf"/>
</dbReference>
<dbReference type="Gene3D" id="1.10.10.10">
    <property type="entry name" value="Winged helix-like DNA-binding domain superfamily/Winged helix DNA-binding domain"/>
    <property type="match status" value="1"/>
</dbReference>
<dbReference type="PROSITE" id="PS00658">
    <property type="entry name" value="FORK_HEAD_2"/>
    <property type="match status" value="1"/>
</dbReference>
<keyword evidence="3" id="KW-0832">Ubl conjugation</keyword>
<dbReference type="AlphaFoldDB" id="A0A8J5JB43"/>
<dbReference type="SMART" id="SM00339">
    <property type="entry name" value="FH"/>
    <property type="match status" value="1"/>
</dbReference>
<keyword evidence="4 7" id="KW-0238">DNA-binding</keyword>
<feature type="DNA-binding region" description="Fork-head" evidence="7">
    <location>
        <begin position="200"/>
        <end position="299"/>
    </location>
</feature>
<gene>
    <name evidence="10" type="primary">FoxL2-L</name>
    <name evidence="10" type="ORF">Hamer_G021207</name>
</gene>
<feature type="region of interest" description="Disordered" evidence="8">
    <location>
        <begin position="152"/>
        <end position="201"/>
    </location>
</feature>
<dbReference type="InterPro" id="IPR036388">
    <property type="entry name" value="WH-like_DNA-bd_sf"/>
</dbReference>
<feature type="compositionally biased region" description="Basic and acidic residues" evidence="8">
    <location>
        <begin position="183"/>
        <end position="199"/>
    </location>
</feature>
<evidence type="ECO:0000256" key="3">
    <source>
        <dbReference type="ARBA" id="ARBA00022843"/>
    </source>
</evidence>
<dbReference type="InterPro" id="IPR018122">
    <property type="entry name" value="TF_fork_head_CS_1"/>
</dbReference>
<keyword evidence="2" id="KW-0221">Differentiation</keyword>
<dbReference type="InterPro" id="IPR001766">
    <property type="entry name" value="Fork_head_dom"/>
</dbReference>
<evidence type="ECO:0000256" key="6">
    <source>
        <dbReference type="ARBA" id="ARBA00034872"/>
    </source>
</evidence>
<reference evidence="10" key="1">
    <citation type="journal article" date="2021" name="Sci. Adv.">
        <title>The American lobster genome reveals insights on longevity, neural, and immune adaptations.</title>
        <authorList>
            <person name="Polinski J.M."/>
            <person name="Zimin A.V."/>
            <person name="Clark K.F."/>
            <person name="Kohn A.B."/>
            <person name="Sadowski N."/>
            <person name="Timp W."/>
            <person name="Ptitsyn A."/>
            <person name="Khanna P."/>
            <person name="Romanova D.Y."/>
            <person name="Williams P."/>
            <person name="Greenwood S.J."/>
            <person name="Moroz L.L."/>
            <person name="Walt D.R."/>
            <person name="Bodnar A.G."/>
        </authorList>
    </citation>
    <scope>NUCLEOTIDE SEQUENCE</scope>
    <source>
        <strain evidence="10">GMGI-L3</strain>
    </source>
</reference>
<accession>A0A8J5JB43</accession>
<dbReference type="InterPro" id="IPR050211">
    <property type="entry name" value="FOX_domain-containing"/>
</dbReference>
<dbReference type="PRINTS" id="PR00053">
    <property type="entry name" value="FORKHEAD"/>
</dbReference>
<evidence type="ECO:0000256" key="1">
    <source>
        <dbReference type="ARBA" id="ARBA00022499"/>
    </source>
</evidence>
<dbReference type="GO" id="GO:0030154">
    <property type="term" value="P:cell differentiation"/>
    <property type="evidence" value="ECO:0007669"/>
    <property type="project" value="UniProtKB-KW"/>
</dbReference>
<keyword evidence="1" id="KW-1017">Isopeptide bond</keyword>
<dbReference type="FunFam" id="1.10.10.10:FF:000135">
    <property type="entry name" value="forkhead box protein G1"/>
    <property type="match status" value="1"/>
</dbReference>
<dbReference type="Pfam" id="PF00250">
    <property type="entry name" value="Forkhead"/>
    <property type="match status" value="1"/>
</dbReference>
<evidence type="ECO:0000313" key="11">
    <source>
        <dbReference type="Proteomes" id="UP000747542"/>
    </source>
</evidence>
<dbReference type="PROSITE" id="PS50039">
    <property type="entry name" value="FORK_HEAD_3"/>
    <property type="match status" value="1"/>
</dbReference>
<evidence type="ECO:0000313" key="10">
    <source>
        <dbReference type="EMBL" id="KAG7154875.1"/>
    </source>
</evidence>
<dbReference type="GO" id="GO:0000978">
    <property type="term" value="F:RNA polymerase II cis-regulatory region sequence-specific DNA binding"/>
    <property type="evidence" value="ECO:0007669"/>
    <property type="project" value="TreeGrafter"/>
</dbReference>
<dbReference type="GO" id="GO:0005634">
    <property type="term" value="C:nucleus"/>
    <property type="evidence" value="ECO:0007669"/>
    <property type="project" value="UniProtKB-SubCell"/>
</dbReference>
<dbReference type="Proteomes" id="UP000747542">
    <property type="component" value="Unassembled WGS sequence"/>
</dbReference>
<organism evidence="10 11">
    <name type="scientific">Homarus americanus</name>
    <name type="common">American lobster</name>
    <dbReference type="NCBI Taxonomy" id="6706"/>
    <lineage>
        <taxon>Eukaryota</taxon>
        <taxon>Metazoa</taxon>
        <taxon>Ecdysozoa</taxon>
        <taxon>Arthropoda</taxon>
        <taxon>Crustacea</taxon>
        <taxon>Multicrustacea</taxon>
        <taxon>Malacostraca</taxon>
        <taxon>Eumalacostraca</taxon>
        <taxon>Eucarida</taxon>
        <taxon>Decapoda</taxon>
        <taxon>Pleocyemata</taxon>
        <taxon>Astacidea</taxon>
        <taxon>Nephropoidea</taxon>
        <taxon>Nephropidae</taxon>
        <taxon>Homarus</taxon>
    </lineage>
</organism>
<feature type="region of interest" description="Disordered" evidence="8">
    <location>
        <begin position="546"/>
        <end position="583"/>
    </location>
</feature>
<dbReference type="EMBL" id="JAHLQT010043652">
    <property type="protein sequence ID" value="KAG7154875.1"/>
    <property type="molecule type" value="Genomic_DNA"/>
</dbReference>
<dbReference type="GO" id="GO:0000981">
    <property type="term" value="F:DNA-binding transcription factor activity, RNA polymerase II-specific"/>
    <property type="evidence" value="ECO:0007669"/>
    <property type="project" value="TreeGrafter"/>
</dbReference>
<evidence type="ECO:0000256" key="7">
    <source>
        <dbReference type="PROSITE-ProRule" id="PRU00089"/>
    </source>
</evidence>
<keyword evidence="11" id="KW-1185">Reference proteome</keyword>
<evidence type="ECO:0000256" key="2">
    <source>
        <dbReference type="ARBA" id="ARBA00022782"/>
    </source>
</evidence>
<protein>
    <recommendedName>
        <fullName evidence="6">Forkhead box protein L2</fullName>
    </recommendedName>
</protein>
<keyword evidence="5 7" id="KW-0539">Nucleus</keyword>
<dbReference type="GO" id="GO:0009653">
    <property type="term" value="P:anatomical structure morphogenesis"/>
    <property type="evidence" value="ECO:0007669"/>
    <property type="project" value="TreeGrafter"/>
</dbReference>
<comment type="caution">
    <text evidence="10">The sequence shown here is derived from an EMBL/GenBank/DDBJ whole genome shotgun (WGS) entry which is preliminary data.</text>
</comment>
<dbReference type="InterPro" id="IPR030456">
    <property type="entry name" value="TF_fork_head_CS_2"/>
</dbReference>
<dbReference type="PANTHER" id="PTHR11829">
    <property type="entry name" value="FORKHEAD BOX PROTEIN"/>
    <property type="match status" value="1"/>
</dbReference>
<sequence>MVLPLLPPLLAAVSRPEVYTKPLLMPAIEAEHHHAPIKAYDHINSTSAAHTFDAPKMYDNKLYDASKAYDKLYAGKEYEKVALDQMESTTFDSHDVKPYGKMYTSKPHLEPQVDDGAYEKCYEKTYKTLETLDSTSYERQYESSKVIEPVDSTTYEKTVQPLDTPATITETPEKASTHSSSAGKKDENNKDNSESDPNKKPPFSYVALIAMAIKESQDRKLQLSEIYQWIATKFPFYAQQNAKEKQGWKNSIRHNLSLNECFVKIPREGGGGGGKGNYWTLDPQHEDMFEHGNYKRRRRMKRPNMYRQTYTYPDYLGLTSRTFFSASPFQVSMFTGPSDTVFTVMFCFLAISDSFFSAGFFFYVLCVVFTGPWVQFHQVPGTVFIRPWIQCSPGPGYSGHQALVQCSPGPGYSVHRDLGTVFTRPWVQCSSDLGYSVHQALDTVFTRPWIVFIGPWVQCSPGMTQSGGHSPGSTPLLYTETRDLAWDLGVAPSPHRGTHPLVWHPPPCVAPSPGGTSWRGTLPPHGTLPLAPSCWHLPGMAWHPPPGMAPPGMATSPDTPDMAPPLVAPSPLRGTSPGVAPYP</sequence>
<evidence type="ECO:0000259" key="9">
    <source>
        <dbReference type="PROSITE" id="PS50039"/>
    </source>
</evidence>
<proteinExistence type="predicted"/>
<evidence type="ECO:0000256" key="5">
    <source>
        <dbReference type="ARBA" id="ARBA00023242"/>
    </source>
</evidence>
<name>A0A8J5JB43_HOMAM</name>
<dbReference type="SUPFAM" id="SSF46785">
    <property type="entry name" value="Winged helix' DNA-binding domain"/>
    <property type="match status" value="1"/>
</dbReference>
<dbReference type="PROSITE" id="PS00657">
    <property type="entry name" value="FORK_HEAD_1"/>
    <property type="match status" value="1"/>
</dbReference>